<evidence type="ECO:0000313" key="5">
    <source>
        <dbReference type="EMBL" id="SFR66738.1"/>
    </source>
</evidence>
<dbReference type="OrthoDB" id="165911at2157"/>
<evidence type="ECO:0000259" key="4">
    <source>
        <dbReference type="Pfam" id="PF15915"/>
    </source>
</evidence>
<dbReference type="InterPro" id="IPR035965">
    <property type="entry name" value="PAS-like_dom_sf"/>
</dbReference>
<dbReference type="SUPFAM" id="SSF88659">
    <property type="entry name" value="Sigma3 and sigma4 domains of RNA polymerase sigma factors"/>
    <property type="match status" value="1"/>
</dbReference>
<evidence type="ECO:0000259" key="3">
    <source>
        <dbReference type="Pfam" id="PF04967"/>
    </source>
</evidence>
<gene>
    <name evidence="5" type="ORF">SAMN04488124_3279</name>
</gene>
<dbReference type="AlphaFoldDB" id="A0A1I6IJ71"/>
<feature type="domain" description="HTH bat-type" evidence="3">
    <location>
        <begin position="459"/>
        <end position="511"/>
    </location>
</feature>
<reference evidence="6" key="1">
    <citation type="submission" date="2016-10" db="EMBL/GenBank/DDBJ databases">
        <authorList>
            <person name="Varghese N."/>
            <person name="Submissions S."/>
        </authorList>
    </citation>
    <scope>NUCLEOTIDE SEQUENCE [LARGE SCALE GENOMIC DNA]</scope>
    <source>
        <strain evidence="6">CGMCC 1.8711</strain>
    </source>
</reference>
<evidence type="ECO:0000313" key="6">
    <source>
        <dbReference type="Proteomes" id="UP000243250"/>
    </source>
</evidence>
<dbReference type="RefSeq" id="WP_139229745.1">
    <property type="nucleotide sequence ID" value="NZ_FOYS01000006.1"/>
</dbReference>
<protein>
    <submittedName>
        <fullName evidence="5">GAF and HTH_10 associated domain-containing protein</fullName>
    </submittedName>
</protein>
<dbReference type="CDD" id="cd00130">
    <property type="entry name" value="PAS"/>
    <property type="match status" value="1"/>
</dbReference>
<keyword evidence="6" id="KW-1185">Reference proteome</keyword>
<dbReference type="InterPro" id="IPR000014">
    <property type="entry name" value="PAS"/>
</dbReference>
<dbReference type="PANTHER" id="PTHR34236">
    <property type="entry name" value="DIMETHYL SULFOXIDE REDUCTASE TRANSCRIPTIONAL ACTIVATOR"/>
    <property type="match status" value="1"/>
</dbReference>
<dbReference type="Pfam" id="PF15915">
    <property type="entry name" value="BAT"/>
    <property type="match status" value="1"/>
</dbReference>
<dbReference type="SUPFAM" id="SSF55785">
    <property type="entry name" value="PYP-like sensor domain (PAS domain)"/>
    <property type="match status" value="1"/>
</dbReference>
<keyword evidence="1" id="KW-0805">Transcription regulation</keyword>
<dbReference type="Proteomes" id="UP000243250">
    <property type="component" value="Unassembled WGS sequence"/>
</dbReference>
<dbReference type="Gene3D" id="3.30.450.20">
    <property type="entry name" value="PAS domain"/>
    <property type="match status" value="1"/>
</dbReference>
<dbReference type="EMBL" id="FOYS01000006">
    <property type="protein sequence ID" value="SFR66738.1"/>
    <property type="molecule type" value="Genomic_DNA"/>
</dbReference>
<dbReference type="InterPro" id="IPR036388">
    <property type="entry name" value="WH-like_DNA-bd_sf"/>
</dbReference>
<dbReference type="STRING" id="555875.SAMN04488124_3279"/>
<evidence type="ECO:0000256" key="2">
    <source>
        <dbReference type="ARBA" id="ARBA00023163"/>
    </source>
</evidence>
<dbReference type="InterPro" id="IPR031803">
    <property type="entry name" value="BAT_GAF/HTH-assoc"/>
</dbReference>
<accession>A0A1I6IJ71</accession>
<feature type="domain" description="Bacterioopsin transcriptional activator GAF and HTH associated" evidence="4">
    <location>
        <begin position="301"/>
        <end position="444"/>
    </location>
</feature>
<dbReference type="InterPro" id="IPR007050">
    <property type="entry name" value="HTH_bacterioopsin"/>
</dbReference>
<keyword evidence="2" id="KW-0804">Transcription</keyword>
<proteinExistence type="predicted"/>
<dbReference type="Pfam" id="PF04967">
    <property type="entry name" value="HTH_10"/>
    <property type="match status" value="1"/>
</dbReference>
<evidence type="ECO:0000256" key="1">
    <source>
        <dbReference type="ARBA" id="ARBA00023015"/>
    </source>
</evidence>
<organism evidence="5 6">
    <name type="scientific">Halogeometricum limi</name>
    <dbReference type="NCBI Taxonomy" id="555875"/>
    <lineage>
        <taxon>Archaea</taxon>
        <taxon>Methanobacteriati</taxon>
        <taxon>Methanobacteriota</taxon>
        <taxon>Stenosarchaea group</taxon>
        <taxon>Halobacteria</taxon>
        <taxon>Halobacteriales</taxon>
        <taxon>Haloferacaceae</taxon>
        <taxon>Halogeometricum</taxon>
    </lineage>
</organism>
<sequence>MSQRGGSVARLPFEEVVKDVESYAVLTLTADGLITSWNDGCARLFLRSHEEAVGHPFETLVQQWGSDCIALSSLLARAEKAGRSEGEQWCRRSDGAVCKLHVVVETVDEGGFLVVVADTTLGPATHAPWDNEGELAVLDSIHRVTRELVREVTTASGGEHTESTLCDLLVELPFYTEAWVGEWDETQGALVPRTGSVDERNYHLVATVNPASLGLTTGTTFVAHPASEDEFGEESTRESVVESTVVVPMADGETVTEALVVHARRRDPVGEHERMALAALAETVAFVKHARWHDPRPRDQTSVEFEFVSERPSTPFGVVAAQCECDCWVDDIVSTTDGTAVQFFSVRGESPSRVARLLDGMPDVEAYRFVDRGVVLRVMGRIGRADFLTKLVDAGGAVQSASADSGLSQVVVRTTASNAARIAGLVQRDYPEWEMTRKWTVARTAGAPTYATASLENRLTEKQLTALRMAYLMGYYDHPRKATAEEVAAALGISGSTLHQHLQVAVRKLLETSLRQTGVQ</sequence>
<dbReference type="PANTHER" id="PTHR34236:SF1">
    <property type="entry name" value="DIMETHYL SULFOXIDE REDUCTASE TRANSCRIPTIONAL ACTIVATOR"/>
    <property type="match status" value="1"/>
</dbReference>
<name>A0A1I6IJ71_9EURY</name>
<dbReference type="InterPro" id="IPR013324">
    <property type="entry name" value="RNA_pol_sigma_r3/r4-like"/>
</dbReference>
<dbReference type="Gene3D" id="1.10.10.10">
    <property type="entry name" value="Winged helix-like DNA-binding domain superfamily/Winged helix DNA-binding domain"/>
    <property type="match status" value="1"/>
</dbReference>